<accession>A0A5J6MJ74</accession>
<dbReference type="Proteomes" id="UP000326202">
    <property type="component" value="Chromosome"/>
</dbReference>
<dbReference type="Gene3D" id="2.60.120.260">
    <property type="entry name" value="Galactose-binding domain-like"/>
    <property type="match status" value="1"/>
</dbReference>
<dbReference type="SUPFAM" id="SSF49785">
    <property type="entry name" value="Galactose-binding domain-like"/>
    <property type="match status" value="1"/>
</dbReference>
<organism evidence="3 4">
    <name type="scientific">Hypericibacter terrae</name>
    <dbReference type="NCBI Taxonomy" id="2602015"/>
    <lineage>
        <taxon>Bacteria</taxon>
        <taxon>Pseudomonadati</taxon>
        <taxon>Pseudomonadota</taxon>
        <taxon>Alphaproteobacteria</taxon>
        <taxon>Rhodospirillales</taxon>
        <taxon>Dongiaceae</taxon>
        <taxon>Hypericibacter</taxon>
    </lineage>
</organism>
<name>A0A5J6MJ74_9PROT</name>
<dbReference type="InterPro" id="IPR013736">
    <property type="entry name" value="Xaa-Pro_dipept_C"/>
</dbReference>
<dbReference type="InterPro" id="IPR029058">
    <property type="entry name" value="AB_hydrolase_fold"/>
</dbReference>
<dbReference type="PANTHER" id="PTHR43056">
    <property type="entry name" value="PEPTIDASE S9 PROLYL OLIGOPEPTIDASE"/>
    <property type="match status" value="1"/>
</dbReference>
<gene>
    <name evidence="3" type="ORF">FRZ44_26030</name>
</gene>
<dbReference type="Gene3D" id="3.40.50.1820">
    <property type="entry name" value="alpha/beta hydrolase"/>
    <property type="match status" value="1"/>
</dbReference>
<evidence type="ECO:0000313" key="4">
    <source>
        <dbReference type="Proteomes" id="UP000326202"/>
    </source>
</evidence>
<dbReference type="Pfam" id="PF08530">
    <property type="entry name" value="PepX_C"/>
    <property type="match status" value="1"/>
</dbReference>
<dbReference type="InterPro" id="IPR005674">
    <property type="entry name" value="CocE/Ser_esterase"/>
</dbReference>
<dbReference type="NCBIfam" id="TIGR00976">
    <property type="entry name" value="CocE_NonD"/>
    <property type="match status" value="1"/>
</dbReference>
<keyword evidence="1" id="KW-0378">Hydrolase</keyword>
<dbReference type="InterPro" id="IPR008979">
    <property type="entry name" value="Galactose-bd-like_sf"/>
</dbReference>
<protein>
    <submittedName>
        <fullName evidence="3">Peptidase S15</fullName>
    </submittedName>
</protein>
<dbReference type="Gene3D" id="1.10.3020.10">
    <property type="entry name" value="alpha-amino acid ester hydrolase ( Helical cap domain)"/>
    <property type="match status" value="1"/>
</dbReference>
<reference evidence="3 4" key="1">
    <citation type="submission" date="2019-08" db="EMBL/GenBank/DDBJ databases">
        <title>Hyperibacter terrae gen. nov., sp. nov. and Hyperibacter viscosus sp. nov., two new members in the family Rhodospirillaceae isolated from the rhizosphere of Hypericum perforatum.</title>
        <authorList>
            <person name="Noviana Z."/>
        </authorList>
    </citation>
    <scope>NUCLEOTIDE SEQUENCE [LARGE SCALE GENOMIC DNA]</scope>
    <source>
        <strain evidence="3 4">R5913</strain>
    </source>
</reference>
<dbReference type="InterPro" id="IPR050585">
    <property type="entry name" value="Xaa-Pro_dipeptidyl-ppase/CocE"/>
</dbReference>
<evidence type="ECO:0000313" key="3">
    <source>
        <dbReference type="EMBL" id="QEX17307.1"/>
    </source>
</evidence>
<dbReference type="KEGG" id="htq:FRZ44_26030"/>
<evidence type="ECO:0000256" key="1">
    <source>
        <dbReference type="ARBA" id="ARBA00022801"/>
    </source>
</evidence>
<sequence length="671" mass="75696">MRYIDVTPREVREIENLWIPMSDGVRLAARVWLPADVETTPVPAIVEYLPYRKRDGTAPRDEIMHPWFARQGYAVLRIDIRGTGESDGRFVDEYIKQEQDDALEALRWIASQPWCTGKIGMMGISWGGFNALQIAARRPPELKAIIPACFTDDRYADDVHYMGGCLLSDNSTWASAMTCYASPPPDPAIVGERWRSMWLDRLENMPLLAVNWMEHPRRDAFWQQGSVCENYADIECPVFAVGGWIDAYSNAVPRLLANLKVPCKGLVGPWAHTWPHNARPLPAIGFLQECLAWWDQWLKGIDRGAMEGPRYRVWVMDRVVPRAYQEEWPGRWIGEPSWPSPHTETRILHLNENGLGAKPAPERALLHRSPQYVGSAAGFWCPYGNGVDIAFDQREDDARSLCFDTEPLPAAFDIVGAPALELELSSDKPQTQIAVRLCAVDANGSSLRVSYGVLNLSHRDSHVNPTALTPGQRYRVRVQLNDVGYRFLSGHRLRVAISTAYWPTIWPQAEAATITVHTGSSRLALPARPRRAEDNQLPEFAPAEGAMPGPVAWIRKHDARLNLSYDPAQDEATYAVDKDEGVYRLEAIGLETGAHLTERYRIRGDDPLSARADYAWVASLGRSDWHTRTKGRSSFTADAKNFHVTIELDGFEGDKPVFNKRWERKIPRDLA</sequence>
<dbReference type="PANTHER" id="PTHR43056:SF10">
    <property type="entry name" value="COCE_NOND FAMILY, PUTATIVE (AFU_ORTHOLOGUE AFUA_7G00600)-RELATED"/>
    <property type="match status" value="1"/>
</dbReference>
<evidence type="ECO:0000259" key="2">
    <source>
        <dbReference type="SMART" id="SM00939"/>
    </source>
</evidence>
<keyword evidence="4" id="KW-1185">Reference proteome</keyword>
<dbReference type="EMBL" id="CP042906">
    <property type="protein sequence ID" value="QEX17307.1"/>
    <property type="molecule type" value="Genomic_DNA"/>
</dbReference>
<dbReference type="OrthoDB" id="9806163at2"/>
<dbReference type="SMART" id="SM00939">
    <property type="entry name" value="PepX_C"/>
    <property type="match status" value="1"/>
</dbReference>
<dbReference type="RefSeq" id="WP_151177577.1">
    <property type="nucleotide sequence ID" value="NZ_CP042906.1"/>
</dbReference>
<proteinExistence type="predicted"/>
<feature type="domain" description="Xaa-Pro dipeptidyl-peptidase C-terminal" evidence="2">
    <location>
        <begin position="291"/>
        <end position="546"/>
    </location>
</feature>
<dbReference type="GO" id="GO:0008239">
    <property type="term" value="F:dipeptidyl-peptidase activity"/>
    <property type="evidence" value="ECO:0007669"/>
    <property type="project" value="InterPro"/>
</dbReference>
<dbReference type="SUPFAM" id="SSF53474">
    <property type="entry name" value="alpha/beta-Hydrolases"/>
    <property type="match status" value="1"/>
</dbReference>
<dbReference type="InterPro" id="IPR000383">
    <property type="entry name" value="Xaa-Pro-like_dom"/>
</dbReference>
<dbReference type="AlphaFoldDB" id="A0A5J6MJ74"/>
<dbReference type="Pfam" id="PF02129">
    <property type="entry name" value="Peptidase_S15"/>
    <property type="match status" value="1"/>
</dbReference>